<keyword evidence="7" id="KW-1071">Ligand-gated ion channel</keyword>
<feature type="transmembrane region" description="Helical" evidence="10">
    <location>
        <begin position="261"/>
        <end position="280"/>
    </location>
</feature>
<evidence type="ECO:0000256" key="8">
    <source>
        <dbReference type="ARBA" id="ARBA00023303"/>
    </source>
</evidence>
<comment type="subcellular location">
    <subcellularLocation>
        <location evidence="1">Membrane</location>
        <topology evidence="1">Multi-pass membrane protein</topology>
    </subcellularLocation>
</comment>
<evidence type="ECO:0000259" key="11">
    <source>
        <dbReference type="PROSITE" id="PS50042"/>
    </source>
</evidence>
<feature type="transmembrane region" description="Helical" evidence="10">
    <location>
        <begin position="330"/>
        <end position="355"/>
    </location>
</feature>
<keyword evidence="4 10" id="KW-1133">Transmembrane helix</keyword>
<dbReference type="SMART" id="SM00100">
    <property type="entry name" value="cNMP"/>
    <property type="match status" value="1"/>
</dbReference>
<evidence type="ECO:0000313" key="12">
    <source>
        <dbReference type="Proteomes" id="UP001652626"/>
    </source>
</evidence>
<dbReference type="Gene3D" id="1.10.287.70">
    <property type="match status" value="1"/>
</dbReference>
<dbReference type="SUPFAM" id="SSF81324">
    <property type="entry name" value="Voltage-gated potassium channels"/>
    <property type="match status" value="1"/>
</dbReference>
<evidence type="ECO:0000256" key="5">
    <source>
        <dbReference type="ARBA" id="ARBA00023065"/>
    </source>
</evidence>
<evidence type="ECO:0000313" key="13">
    <source>
        <dbReference type="RefSeq" id="XP_064077013.1"/>
    </source>
</evidence>
<evidence type="ECO:0000256" key="7">
    <source>
        <dbReference type="ARBA" id="ARBA00023286"/>
    </source>
</evidence>
<keyword evidence="2" id="KW-0813">Transport</keyword>
<accession>A0ABM4B0D7</accession>
<dbReference type="Gene3D" id="1.10.287.630">
    <property type="entry name" value="Helix hairpin bin"/>
    <property type="match status" value="1"/>
</dbReference>
<proteinExistence type="predicted"/>
<dbReference type="Pfam" id="PF00520">
    <property type="entry name" value="Ion_trans"/>
    <property type="match status" value="1"/>
</dbReference>
<dbReference type="InterPro" id="IPR018490">
    <property type="entry name" value="cNMP-bd_dom_sf"/>
</dbReference>
<dbReference type="PROSITE" id="PS50042">
    <property type="entry name" value="CNMP_BINDING_3"/>
    <property type="match status" value="1"/>
</dbReference>
<evidence type="ECO:0000256" key="3">
    <source>
        <dbReference type="ARBA" id="ARBA00022692"/>
    </source>
</evidence>
<feature type="transmembrane region" description="Helical" evidence="10">
    <location>
        <begin position="156"/>
        <end position="178"/>
    </location>
</feature>
<dbReference type="PROSITE" id="PS00888">
    <property type="entry name" value="CNMP_BINDING_1"/>
    <property type="match status" value="1"/>
</dbReference>
<feature type="compositionally biased region" description="Low complexity" evidence="9">
    <location>
        <begin position="60"/>
        <end position="73"/>
    </location>
</feature>
<organism evidence="12 13">
    <name type="scientific">Vanessa tameamea</name>
    <name type="common">Kamehameha butterfly</name>
    <dbReference type="NCBI Taxonomy" id="334116"/>
    <lineage>
        <taxon>Eukaryota</taxon>
        <taxon>Metazoa</taxon>
        <taxon>Ecdysozoa</taxon>
        <taxon>Arthropoda</taxon>
        <taxon>Hexapoda</taxon>
        <taxon>Insecta</taxon>
        <taxon>Pterygota</taxon>
        <taxon>Neoptera</taxon>
        <taxon>Endopterygota</taxon>
        <taxon>Lepidoptera</taxon>
        <taxon>Glossata</taxon>
        <taxon>Ditrysia</taxon>
        <taxon>Papilionoidea</taxon>
        <taxon>Nymphalidae</taxon>
        <taxon>Nymphalinae</taxon>
        <taxon>Vanessa</taxon>
    </lineage>
</organism>
<dbReference type="SUPFAM" id="SSF51206">
    <property type="entry name" value="cAMP-binding domain-like"/>
    <property type="match status" value="1"/>
</dbReference>
<gene>
    <name evidence="13" type="primary">LOC113392634</name>
</gene>
<evidence type="ECO:0000256" key="2">
    <source>
        <dbReference type="ARBA" id="ARBA00022448"/>
    </source>
</evidence>
<feature type="transmembrane region" description="Helical" evidence="10">
    <location>
        <begin position="125"/>
        <end position="144"/>
    </location>
</feature>
<feature type="region of interest" description="Disordered" evidence="9">
    <location>
        <begin position="1"/>
        <end position="31"/>
    </location>
</feature>
<feature type="domain" description="Cyclic nucleotide-binding" evidence="11">
    <location>
        <begin position="434"/>
        <end position="554"/>
    </location>
</feature>
<dbReference type="RefSeq" id="XP_064077013.1">
    <property type="nucleotide sequence ID" value="XM_064220943.1"/>
</dbReference>
<feature type="region of interest" description="Disordered" evidence="9">
    <location>
        <begin position="57"/>
        <end position="96"/>
    </location>
</feature>
<sequence length="722" mass="81289">MTCRLGSRRLGGSRGSLQAGTACSAASELDLSSRSRRSHKARLKLLGASGEAPLLSGWRSTPHTPHAPATPAPHHSHNHLATPHCNGTDSGSRGGLRRRSTYTSGRLRSGPHWSFVFDPAGRLCYYWSMVVSLAFLYNLWVIVYRFAFQEINGETLIVWFCLDYFSDFLYLADILFHFRTGYLEDGVLQTDAAKLRAHYMNSTTFYIDCLCLLPLDFLYLSIGFNSILRSFRLVKIYRFWAFMDRTERHTNYPNLFRSTSLIHYLLVIFHWNGCLYHIIYKNNGFGSKNWVYHDTETADVVKQYLQSYYWCTLALTTIGDLPRPRSKGEYVFVIAQLLFGLLLFATVLGHVANIVTSVSTARKEFQAKLDGVKTYMRMRRVPNHLQVKVIKWFDYLWLTQKCSDEEKAVSCLPDKLKAEIAINVHLDTLKRVEIFQNTEAGFLCELVLRLRPVLFSPGDYICRKGEVGKEMYIVNRGKLQVVGDNGKTVLATLKAGSYFGEISILNMGTAGKQLASVRSVGYSDLFVLSKKDMWDVLKEYPAARVRLEAIAVKRLEKYKKAPLEKVAMGRCQSTPGLVETSGRVPIEEMHLPPASIPPPFHSSHPPSYRDQLYSSSVSPLRVASPVASCASSARSSAAGGGSVAAGSAPRVVLDSHEALECEIKRLRERLYTVETENAAMSAKLSQQQWEVDQRLQEIEMQICGGSSLSSQEENERNRESII</sequence>
<dbReference type="Gene3D" id="2.60.120.10">
    <property type="entry name" value="Jelly Rolls"/>
    <property type="match status" value="1"/>
</dbReference>
<keyword evidence="6 10" id="KW-0472">Membrane</keyword>
<evidence type="ECO:0000256" key="9">
    <source>
        <dbReference type="SAM" id="MobiDB-lite"/>
    </source>
</evidence>
<dbReference type="PANTHER" id="PTHR45638">
    <property type="entry name" value="CYCLIC NUCLEOTIDE-GATED CATION CHANNEL SUBUNIT A"/>
    <property type="match status" value="1"/>
</dbReference>
<reference evidence="13" key="1">
    <citation type="submission" date="2025-08" db="UniProtKB">
        <authorList>
            <consortium name="RefSeq"/>
        </authorList>
    </citation>
    <scope>IDENTIFICATION</scope>
    <source>
        <tissue evidence="13">Whole body</tissue>
    </source>
</reference>
<evidence type="ECO:0000256" key="1">
    <source>
        <dbReference type="ARBA" id="ARBA00004141"/>
    </source>
</evidence>
<keyword evidence="12" id="KW-1185">Reference proteome</keyword>
<keyword evidence="5" id="KW-0406">Ion transport</keyword>
<dbReference type="InterPro" id="IPR018488">
    <property type="entry name" value="cNMP-bd_CS"/>
</dbReference>
<dbReference type="GeneID" id="113392634"/>
<dbReference type="CDD" id="cd00038">
    <property type="entry name" value="CAP_ED"/>
    <property type="match status" value="1"/>
</dbReference>
<dbReference type="Pfam" id="PF00027">
    <property type="entry name" value="cNMP_binding"/>
    <property type="match status" value="1"/>
</dbReference>
<keyword evidence="8" id="KW-0407">Ion channel</keyword>
<protein>
    <submittedName>
        <fullName evidence="13">Cyclic nucleotide-gated cation channel alpha-3 isoform X3</fullName>
    </submittedName>
</protein>
<dbReference type="InterPro" id="IPR050866">
    <property type="entry name" value="CNG_cation_channel"/>
</dbReference>
<evidence type="ECO:0000256" key="6">
    <source>
        <dbReference type="ARBA" id="ARBA00023136"/>
    </source>
</evidence>
<dbReference type="PANTHER" id="PTHR45638:SF4">
    <property type="entry name" value="CYCLIC NUCLEOTIDE-BINDING DOMAIN-CONTAINING PROTEIN"/>
    <property type="match status" value="1"/>
</dbReference>
<dbReference type="InterPro" id="IPR014710">
    <property type="entry name" value="RmlC-like_jellyroll"/>
</dbReference>
<dbReference type="Proteomes" id="UP001652626">
    <property type="component" value="Chromosome 5"/>
</dbReference>
<name>A0ABM4B0D7_VANTA</name>
<keyword evidence="3 10" id="KW-0812">Transmembrane</keyword>
<feature type="transmembrane region" description="Helical" evidence="10">
    <location>
        <begin position="205"/>
        <end position="228"/>
    </location>
</feature>
<dbReference type="InterPro" id="IPR005821">
    <property type="entry name" value="Ion_trans_dom"/>
</dbReference>
<evidence type="ECO:0000256" key="4">
    <source>
        <dbReference type="ARBA" id="ARBA00022989"/>
    </source>
</evidence>
<evidence type="ECO:0000256" key="10">
    <source>
        <dbReference type="SAM" id="Phobius"/>
    </source>
</evidence>
<feature type="compositionally biased region" description="Low complexity" evidence="9">
    <location>
        <begin position="1"/>
        <end position="10"/>
    </location>
</feature>
<dbReference type="InterPro" id="IPR000595">
    <property type="entry name" value="cNMP-bd_dom"/>
</dbReference>